<reference evidence="3 4" key="1">
    <citation type="submission" date="2022-12" db="EMBL/GenBank/DDBJ databases">
        <title>Genomic features and morphological characterization of a novel Knufia sp. strain isolated from spacecraft assembly facility.</title>
        <authorList>
            <person name="Teixeira M."/>
            <person name="Chander A.M."/>
            <person name="Stajich J.E."/>
            <person name="Venkateswaran K."/>
        </authorList>
    </citation>
    <scope>NUCLEOTIDE SEQUENCE [LARGE SCALE GENOMIC DNA]</scope>
    <source>
        <strain evidence="3 4">FJI-L2-BK-P2</strain>
    </source>
</reference>
<dbReference type="SUPFAM" id="SSF56784">
    <property type="entry name" value="HAD-like"/>
    <property type="match status" value="1"/>
</dbReference>
<dbReference type="InterPro" id="IPR027417">
    <property type="entry name" value="P-loop_NTPase"/>
</dbReference>
<sequence length="682" mass="76467">METIMEDPDLQSQAAPAASSTNKPTVIGLYGISGCGKTTLLEQVKQRLGEEYFHFEDGSGRLNKLVPGGIDAFQTLNELAKSRYRKQAIEAIGQECAHTGRIGMVAGHLLLREQGGPQSVWTHSDENIYTHMFYLDVSPEVVEERRKKDTKERKHVELEDLRKWQEEEKTALRNLCYKHSILFSTVVDPPLEPALELIRDFQLHSEKHNLALAEQRLDAAVALNLPRLQTMLVLDGDKTLAPQDTGKIFWKLHRGIPLTEHNDKDPLKPLFGGRNYTYTAFRQAMLLYEEACDDSEYDTLCDKVASNVTMYPEFASLLQLVAEHKHVGAIVVTAGLRRVWEKVLKREGLSDTVTVIGGGRLSDGFIVNAEVKGALVRRLKAHHQKKVWAFGDGPLDLEMLKAADRAIVVVGEENAMSKEMETPLEMAIDDNARPWQFCQVLFPATVKERLKRKKLPVIQLTSEDFVNDIFGHSQHPTLATFVYAKENAAKVLMTPMRNKDIEGPGLREAHRRVGWYLATEYLSESNIIGLEEYSMPHVKDTTTTGYRVRHESKTTIVALMRAGEPMAYGVSDALPTAMFLHANDPTDLKPKHVQNQHTIVLVDSVINSGKTIIEFLKHIRSLHATIRIVVVVGVVQEEVVADGKLDGYLNVKVVALRVSKNKYIGTGGNDTGNRLFNTTQLE</sequence>
<gene>
    <name evidence="3" type="ORF">OHC33_007982</name>
</gene>
<dbReference type="CDD" id="cd06223">
    <property type="entry name" value="PRTases_typeI"/>
    <property type="match status" value="1"/>
</dbReference>
<dbReference type="InterPro" id="IPR000836">
    <property type="entry name" value="PRTase_dom"/>
</dbReference>
<dbReference type="Proteomes" id="UP001316803">
    <property type="component" value="Unassembled WGS sequence"/>
</dbReference>
<dbReference type="Pfam" id="PF13207">
    <property type="entry name" value="AAA_17"/>
    <property type="match status" value="1"/>
</dbReference>
<dbReference type="GO" id="GO:0036424">
    <property type="term" value="F:L-phosphoserine phosphatase activity"/>
    <property type="evidence" value="ECO:0007669"/>
    <property type="project" value="TreeGrafter"/>
</dbReference>
<dbReference type="InterPro" id="IPR023214">
    <property type="entry name" value="HAD_sf"/>
</dbReference>
<dbReference type="EMBL" id="JAKLMC020000023">
    <property type="protein sequence ID" value="KAK5950910.1"/>
    <property type="molecule type" value="Genomic_DNA"/>
</dbReference>
<keyword evidence="4" id="KW-1185">Reference proteome</keyword>
<evidence type="ECO:0000313" key="4">
    <source>
        <dbReference type="Proteomes" id="UP001316803"/>
    </source>
</evidence>
<dbReference type="InterPro" id="IPR029057">
    <property type="entry name" value="PRTase-like"/>
</dbReference>
<proteinExistence type="predicted"/>
<dbReference type="SUPFAM" id="SSF52540">
    <property type="entry name" value="P-loop containing nucleoside triphosphate hydrolases"/>
    <property type="match status" value="1"/>
</dbReference>
<dbReference type="GO" id="GO:0005737">
    <property type="term" value="C:cytoplasm"/>
    <property type="evidence" value="ECO:0007669"/>
    <property type="project" value="TreeGrafter"/>
</dbReference>
<feature type="compositionally biased region" description="Polar residues" evidence="1">
    <location>
        <begin position="10"/>
        <end position="21"/>
    </location>
</feature>
<dbReference type="Gene3D" id="3.40.50.1000">
    <property type="entry name" value="HAD superfamily/HAD-like"/>
    <property type="match status" value="1"/>
</dbReference>
<dbReference type="PANTHER" id="PTHR43344:SF20">
    <property type="entry name" value="URACIL PHOSPHORIBOSYLTRANSFERASE"/>
    <property type="match status" value="1"/>
</dbReference>
<dbReference type="SUPFAM" id="SSF53271">
    <property type="entry name" value="PRTase-like"/>
    <property type="match status" value="1"/>
</dbReference>
<feature type="domain" description="Phosphoribosyltransferase" evidence="2">
    <location>
        <begin position="485"/>
        <end position="678"/>
    </location>
</feature>
<evidence type="ECO:0000313" key="3">
    <source>
        <dbReference type="EMBL" id="KAK5950910.1"/>
    </source>
</evidence>
<dbReference type="Pfam" id="PF12710">
    <property type="entry name" value="HAD"/>
    <property type="match status" value="1"/>
</dbReference>
<dbReference type="Gene3D" id="3.40.50.300">
    <property type="entry name" value="P-loop containing nucleotide triphosphate hydrolases"/>
    <property type="match status" value="1"/>
</dbReference>
<dbReference type="AlphaFoldDB" id="A0AAN8EJF0"/>
<dbReference type="Pfam" id="PF14681">
    <property type="entry name" value="UPRTase"/>
    <property type="match status" value="1"/>
</dbReference>
<organism evidence="3 4">
    <name type="scientific">Knufia fluminis</name>
    <dbReference type="NCBI Taxonomy" id="191047"/>
    <lineage>
        <taxon>Eukaryota</taxon>
        <taxon>Fungi</taxon>
        <taxon>Dikarya</taxon>
        <taxon>Ascomycota</taxon>
        <taxon>Pezizomycotina</taxon>
        <taxon>Eurotiomycetes</taxon>
        <taxon>Chaetothyriomycetidae</taxon>
        <taxon>Chaetothyriales</taxon>
        <taxon>Trichomeriaceae</taxon>
        <taxon>Knufia</taxon>
    </lineage>
</organism>
<feature type="region of interest" description="Disordered" evidence="1">
    <location>
        <begin position="1"/>
        <end position="21"/>
    </location>
</feature>
<evidence type="ECO:0000256" key="1">
    <source>
        <dbReference type="SAM" id="MobiDB-lite"/>
    </source>
</evidence>
<evidence type="ECO:0000259" key="2">
    <source>
        <dbReference type="Pfam" id="PF14681"/>
    </source>
</evidence>
<dbReference type="InterPro" id="IPR050582">
    <property type="entry name" value="HAD-like_SerB"/>
</dbReference>
<name>A0AAN8EJF0_9EURO</name>
<accession>A0AAN8EJF0</accession>
<comment type="caution">
    <text evidence="3">The sequence shown here is derived from an EMBL/GenBank/DDBJ whole genome shotgun (WGS) entry which is preliminary data.</text>
</comment>
<dbReference type="GO" id="GO:0006564">
    <property type="term" value="P:L-serine biosynthetic process"/>
    <property type="evidence" value="ECO:0007669"/>
    <property type="project" value="TreeGrafter"/>
</dbReference>
<dbReference type="InterPro" id="IPR036412">
    <property type="entry name" value="HAD-like_sf"/>
</dbReference>
<dbReference type="Gene3D" id="3.40.50.2020">
    <property type="match status" value="1"/>
</dbReference>
<protein>
    <recommendedName>
        <fullName evidence="2">Phosphoribosyltransferase domain-containing protein</fullName>
    </recommendedName>
</protein>
<dbReference type="GO" id="GO:0000287">
    <property type="term" value="F:magnesium ion binding"/>
    <property type="evidence" value="ECO:0007669"/>
    <property type="project" value="TreeGrafter"/>
</dbReference>
<dbReference type="PANTHER" id="PTHR43344">
    <property type="entry name" value="PHOSPHOSERINE PHOSPHATASE"/>
    <property type="match status" value="1"/>
</dbReference>